<evidence type="ECO:0000313" key="8">
    <source>
        <dbReference type="EMBL" id="CDI80264.1"/>
    </source>
</evidence>
<keyword evidence="3 5" id="KW-0697">Rotamase</keyword>
<dbReference type="OMA" id="ECELVEC"/>
<keyword evidence="9" id="KW-1185">Reference proteome</keyword>
<comment type="catalytic activity">
    <reaction evidence="1 5">
        <text>[protein]-peptidylproline (omega=180) = [protein]-peptidylproline (omega=0)</text>
        <dbReference type="Rhea" id="RHEA:16237"/>
        <dbReference type="Rhea" id="RHEA-COMP:10747"/>
        <dbReference type="Rhea" id="RHEA-COMP:10748"/>
        <dbReference type="ChEBI" id="CHEBI:83833"/>
        <dbReference type="ChEBI" id="CHEBI:83834"/>
        <dbReference type="EC" id="5.2.1.8"/>
    </reaction>
</comment>
<dbReference type="InterPro" id="IPR001179">
    <property type="entry name" value="PPIase_FKBP_dom"/>
</dbReference>
<dbReference type="PROSITE" id="PS50059">
    <property type="entry name" value="FKBP_PPIASE"/>
    <property type="match status" value="1"/>
</dbReference>
<feature type="region of interest" description="Disordered" evidence="6">
    <location>
        <begin position="1"/>
        <end position="42"/>
    </location>
</feature>
<evidence type="ECO:0000256" key="5">
    <source>
        <dbReference type="PROSITE-ProRule" id="PRU00277"/>
    </source>
</evidence>
<proteinExistence type="predicted"/>
<dbReference type="OrthoDB" id="1902587at2759"/>
<protein>
    <recommendedName>
        <fullName evidence="2 5">peptidylprolyl isomerase</fullName>
        <ecNumber evidence="2 5">5.2.1.8</ecNumber>
    </recommendedName>
</protein>
<dbReference type="PANTHER" id="PTHR10516:SF443">
    <property type="entry name" value="FK506-BINDING PROTEIN 59-RELATED"/>
    <property type="match status" value="1"/>
</dbReference>
<dbReference type="GeneID" id="25273091"/>
<dbReference type="InterPro" id="IPR050689">
    <property type="entry name" value="FKBP-type_PPIase"/>
</dbReference>
<reference evidence="8" key="1">
    <citation type="submission" date="2013-10" db="EMBL/GenBank/DDBJ databases">
        <title>Genomic analysis of the causative agents of coccidiosis in chickens.</title>
        <authorList>
            <person name="Reid A.J."/>
            <person name="Blake D."/>
            <person name="Billington K."/>
            <person name="Browne H."/>
            <person name="Dunn M."/>
            <person name="Hung S."/>
            <person name="Kawahara F."/>
            <person name="Miranda-Saavedra D."/>
            <person name="Mourier T."/>
            <person name="Nagra H."/>
            <person name="Otto T.D."/>
            <person name="Rawlings N."/>
            <person name="Sanchez A."/>
            <person name="Sanders M."/>
            <person name="Subramaniam C."/>
            <person name="Tay Y."/>
            <person name="Dear P."/>
            <person name="Doerig C."/>
            <person name="Gruber A."/>
            <person name="Parkinson J."/>
            <person name="Shirley M."/>
            <person name="Wan K.L."/>
            <person name="Berriman M."/>
            <person name="Tomley F."/>
            <person name="Pain A."/>
        </authorList>
    </citation>
    <scope>NUCLEOTIDE SEQUENCE</scope>
    <source>
        <strain evidence="8">Houghton</strain>
    </source>
</reference>
<dbReference type="VEuPathDB" id="ToxoDB:EAH_00050210"/>
<dbReference type="Gene3D" id="3.10.50.40">
    <property type="match status" value="1"/>
</dbReference>
<dbReference type="EMBL" id="HG671170">
    <property type="protein sequence ID" value="CDI80264.1"/>
    <property type="molecule type" value="Genomic_DNA"/>
</dbReference>
<evidence type="ECO:0000256" key="4">
    <source>
        <dbReference type="ARBA" id="ARBA00023235"/>
    </source>
</evidence>
<dbReference type="PANTHER" id="PTHR10516">
    <property type="entry name" value="PEPTIDYL-PROLYL CIS-TRANS ISOMERASE"/>
    <property type="match status" value="1"/>
</dbReference>
<evidence type="ECO:0000256" key="6">
    <source>
        <dbReference type="SAM" id="MobiDB-lite"/>
    </source>
</evidence>
<dbReference type="EC" id="5.2.1.8" evidence="2 5"/>
<name>U6GNT1_EIMAC</name>
<feature type="domain" description="PPIase FKBP-type" evidence="7">
    <location>
        <begin position="63"/>
        <end position="143"/>
    </location>
</feature>
<dbReference type="SUPFAM" id="SSF54534">
    <property type="entry name" value="FKBP-like"/>
    <property type="match status" value="1"/>
</dbReference>
<dbReference type="Proteomes" id="UP000018050">
    <property type="component" value="Unassembled WGS sequence"/>
</dbReference>
<dbReference type="FunFam" id="3.10.50.40:FF:000006">
    <property type="entry name" value="Peptidyl-prolyl cis-trans isomerase"/>
    <property type="match status" value="1"/>
</dbReference>
<accession>U6GNT1</accession>
<dbReference type="GO" id="GO:0003755">
    <property type="term" value="F:peptidyl-prolyl cis-trans isomerase activity"/>
    <property type="evidence" value="ECO:0007669"/>
    <property type="project" value="UniProtKB-KW"/>
</dbReference>
<evidence type="ECO:0000259" key="7">
    <source>
        <dbReference type="PROSITE" id="PS50059"/>
    </source>
</evidence>
<organism evidence="8 9">
    <name type="scientific">Eimeria acervulina</name>
    <name type="common">Coccidian parasite</name>
    <dbReference type="NCBI Taxonomy" id="5801"/>
    <lineage>
        <taxon>Eukaryota</taxon>
        <taxon>Sar</taxon>
        <taxon>Alveolata</taxon>
        <taxon>Apicomplexa</taxon>
        <taxon>Conoidasida</taxon>
        <taxon>Coccidia</taxon>
        <taxon>Eucoccidiorida</taxon>
        <taxon>Eimeriorina</taxon>
        <taxon>Eimeriidae</taxon>
        <taxon>Eimeria</taxon>
    </lineage>
</organism>
<dbReference type="AlphaFoldDB" id="U6GNT1"/>
<evidence type="ECO:0000256" key="1">
    <source>
        <dbReference type="ARBA" id="ARBA00000971"/>
    </source>
</evidence>
<evidence type="ECO:0000256" key="3">
    <source>
        <dbReference type="ARBA" id="ARBA00023110"/>
    </source>
</evidence>
<dbReference type="InterPro" id="IPR046357">
    <property type="entry name" value="PPIase_dom_sf"/>
</dbReference>
<dbReference type="Pfam" id="PF00254">
    <property type="entry name" value="FKBP_C"/>
    <property type="match status" value="1"/>
</dbReference>
<sequence length="143" mass="15068">MVAHEGSSCCSNPHPTYDESTETPPQVDSSPPHAEGSEIDVSKDGGVIKKVLVAGTGERPPKGFEVEVHYVGKLQDGTQFDSSRDRDTSFRFVLGEGQVIKGWDLGVATMSVGEKSMLTIQPSYGYGEAGAGGSIPPNATLQV</sequence>
<gene>
    <name evidence="8" type="ORF">EAH_00050210</name>
</gene>
<dbReference type="RefSeq" id="XP_013249751.1">
    <property type="nucleotide sequence ID" value="XM_013394297.1"/>
</dbReference>
<evidence type="ECO:0000313" key="9">
    <source>
        <dbReference type="Proteomes" id="UP000018050"/>
    </source>
</evidence>
<evidence type="ECO:0000256" key="2">
    <source>
        <dbReference type="ARBA" id="ARBA00013194"/>
    </source>
</evidence>
<dbReference type="GO" id="GO:0005737">
    <property type="term" value="C:cytoplasm"/>
    <property type="evidence" value="ECO:0007669"/>
    <property type="project" value="TreeGrafter"/>
</dbReference>
<reference evidence="8" key="2">
    <citation type="submission" date="2013-10" db="EMBL/GenBank/DDBJ databases">
        <authorList>
            <person name="Aslett M."/>
        </authorList>
    </citation>
    <scope>NUCLEOTIDE SEQUENCE</scope>
    <source>
        <strain evidence="8">Houghton</strain>
    </source>
</reference>
<keyword evidence="4 5" id="KW-0413">Isomerase</keyword>